<evidence type="ECO:0000313" key="12">
    <source>
        <dbReference type="Proteomes" id="UP001165065"/>
    </source>
</evidence>
<evidence type="ECO:0000256" key="6">
    <source>
        <dbReference type="ARBA" id="ARBA00022840"/>
    </source>
</evidence>
<evidence type="ECO:0000256" key="4">
    <source>
        <dbReference type="ARBA" id="ARBA00022692"/>
    </source>
</evidence>
<feature type="transmembrane region" description="Helical" evidence="9">
    <location>
        <begin position="216"/>
        <end position="236"/>
    </location>
</feature>
<evidence type="ECO:0000256" key="5">
    <source>
        <dbReference type="ARBA" id="ARBA00022741"/>
    </source>
</evidence>
<dbReference type="EMBL" id="BRYA01000657">
    <property type="protein sequence ID" value="GMI28147.1"/>
    <property type="molecule type" value="Genomic_DNA"/>
</dbReference>
<gene>
    <name evidence="11" type="ORF">TrCOL_g12248</name>
</gene>
<evidence type="ECO:0000256" key="9">
    <source>
        <dbReference type="RuleBase" id="RU363121"/>
    </source>
</evidence>
<keyword evidence="12" id="KW-1185">Reference proteome</keyword>
<sequence>MVLSSPFSAAGLLDIRGGAAIAAATSAASVTQKTGVFNVGLSNESLATLSMAMAMSMHFFGYEFARSATMTLLTSSRTGFKSNAALPFALAFVCPASLAMLSIYTKVLDVAGPRAALKSTAIFCSAGLSIFALVLRSLTLSTPASSPPLPITKFLVVSLFVFREAYVQLMATQHWSFMGSVLDSSSGAKWFGPIAGASSISSAVAGYAIGPLVNRFGVYGLLVLTSVSLLASLLFAEGAYTIAERHGFNPADQHKSSKSKSKGKPSSHESLISKADSLFKRVPALKWLFIETLICQGLSTVLNVTFISKLRAVLPSDADRAAWMGKFYAYANMVSGFFQFGVIPLTIHHLKPAWVWTCLPLIMISFGVGQILKFPPTLILTAGAFMTMKTIEYSVRGVVNELLYVPLDFESRYVGKEVIGMLGYRLGKSGTSLLLSAAGYACELGLKELTFVSLGMSVLWLGSARKLTEYLPDTKIGRVSPGSKGRKH</sequence>
<feature type="transmembrane region" description="Helical" evidence="9">
    <location>
        <begin position="46"/>
        <end position="65"/>
    </location>
</feature>
<dbReference type="OrthoDB" id="45897at2759"/>
<protein>
    <recommendedName>
        <fullName evidence="9">ADP,ATP carrier protein</fullName>
    </recommendedName>
</protein>
<keyword evidence="5 9" id="KW-0547">Nucleotide-binding</keyword>
<keyword evidence="4 9" id="KW-0812">Transmembrane</keyword>
<keyword evidence="8 9" id="KW-0472">Membrane</keyword>
<dbReference type="GO" id="GO:0005524">
    <property type="term" value="F:ATP binding"/>
    <property type="evidence" value="ECO:0007669"/>
    <property type="project" value="UniProtKB-KW"/>
</dbReference>
<reference evidence="12" key="1">
    <citation type="journal article" date="2023" name="Commun. Biol.">
        <title>Genome analysis of Parmales, the sister group of diatoms, reveals the evolutionary specialization of diatoms from phago-mixotrophs to photoautotrophs.</title>
        <authorList>
            <person name="Ban H."/>
            <person name="Sato S."/>
            <person name="Yoshikawa S."/>
            <person name="Yamada K."/>
            <person name="Nakamura Y."/>
            <person name="Ichinomiya M."/>
            <person name="Sato N."/>
            <person name="Blanc-Mathieu R."/>
            <person name="Endo H."/>
            <person name="Kuwata A."/>
            <person name="Ogata H."/>
        </authorList>
    </citation>
    <scope>NUCLEOTIDE SEQUENCE [LARGE SCALE GENOMIC DNA]</scope>
</reference>
<evidence type="ECO:0000256" key="3">
    <source>
        <dbReference type="ARBA" id="ARBA00022448"/>
    </source>
</evidence>
<evidence type="ECO:0000256" key="1">
    <source>
        <dbReference type="ARBA" id="ARBA00004141"/>
    </source>
</evidence>
<evidence type="ECO:0000256" key="7">
    <source>
        <dbReference type="ARBA" id="ARBA00022989"/>
    </source>
</evidence>
<accession>A0A9W7G0Z2</accession>
<evidence type="ECO:0000313" key="11">
    <source>
        <dbReference type="EMBL" id="GMI28147.1"/>
    </source>
</evidence>
<dbReference type="PANTHER" id="PTHR31187">
    <property type="match status" value="1"/>
</dbReference>
<comment type="caution">
    <text evidence="11">The sequence shown here is derived from an EMBL/GenBank/DDBJ whole genome shotgun (WGS) entry which is preliminary data.</text>
</comment>
<comment type="subcellular location">
    <subcellularLocation>
        <location evidence="1 9">Membrane</location>
        <topology evidence="1 9">Multi-pass membrane protein</topology>
    </subcellularLocation>
</comment>
<dbReference type="Pfam" id="PF03219">
    <property type="entry name" value="TLC"/>
    <property type="match status" value="1"/>
</dbReference>
<proteinExistence type="inferred from homology"/>
<dbReference type="GO" id="GO:0005471">
    <property type="term" value="F:ATP:ADP antiporter activity"/>
    <property type="evidence" value="ECO:0007669"/>
    <property type="project" value="InterPro"/>
</dbReference>
<evidence type="ECO:0000256" key="8">
    <source>
        <dbReference type="ARBA" id="ARBA00023136"/>
    </source>
</evidence>
<evidence type="ECO:0000256" key="10">
    <source>
        <dbReference type="SAM" id="MobiDB-lite"/>
    </source>
</evidence>
<evidence type="ECO:0000256" key="2">
    <source>
        <dbReference type="ARBA" id="ARBA00007127"/>
    </source>
</evidence>
<feature type="transmembrane region" description="Helical" evidence="9">
    <location>
        <begin position="116"/>
        <end position="139"/>
    </location>
</feature>
<feature type="transmembrane region" description="Helical" evidence="9">
    <location>
        <begin position="327"/>
        <end position="347"/>
    </location>
</feature>
<dbReference type="AlphaFoldDB" id="A0A9W7G0Z2"/>
<name>A0A9W7G0Z2_9STRA</name>
<dbReference type="Proteomes" id="UP001165065">
    <property type="component" value="Unassembled WGS sequence"/>
</dbReference>
<keyword evidence="6 9" id="KW-0067">ATP-binding</keyword>
<feature type="compositionally biased region" description="Basic residues" evidence="10">
    <location>
        <begin position="256"/>
        <end position="265"/>
    </location>
</feature>
<dbReference type="InterPro" id="IPR004667">
    <property type="entry name" value="ADP_ATP_car_bac_type"/>
</dbReference>
<organism evidence="11 12">
    <name type="scientific">Triparma columacea</name>
    <dbReference type="NCBI Taxonomy" id="722753"/>
    <lineage>
        <taxon>Eukaryota</taxon>
        <taxon>Sar</taxon>
        <taxon>Stramenopiles</taxon>
        <taxon>Ochrophyta</taxon>
        <taxon>Bolidophyceae</taxon>
        <taxon>Parmales</taxon>
        <taxon>Triparmaceae</taxon>
        <taxon>Triparma</taxon>
    </lineage>
</organism>
<feature type="transmembrane region" description="Helical" evidence="9">
    <location>
        <begin position="85"/>
        <end position="104"/>
    </location>
</feature>
<keyword evidence="3 9" id="KW-0813">Transport</keyword>
<feature type="region of interest" description="Disordered" evidence="10">
    <location>
        <begin position="250"/>
        <end position="269"/>
    </location>
</feature>
<comment type="similarity">
    <text evidence="2 9">Belongs to the ADP/ATP translocase tlc family.</text>
</comment>
<dbReference type="GO" id="GO:0016020">
    <property type="term" value="C:membrane"/>
    <property type="evidence" value="ECO:0007669"/>
    <property type="project" value="UniProtKB-SubCell"/>
</dbReference>
<feature type="transmembrane region" description="Helical" evidence="9">
    <location>
        <begin position="190"/>
        <end position="209"/>
    </location>
</feature>
<dbReference type="PANTHER" id="PTHR31187:SF1">
    <property type="entry name" value="ADP,ATP CARRIER PROTEIN 1"/>
    <property type="match status" value="1"/>
</dbReference>
<keyword evidence="7 9" id="KW-1133">Transmembrane helix</keyword>
<feature type="transmembrane region" description="Helical" evidence="9">
    <location>
        <begin position="287"/>
        <end position="306"/>
    </location>
</feature>
<feature type="transmembrane region" description="Helical" evidence="9">
    <location>
        <begin position="151"/>
        <end position="170"/>
    </location>
</feature>